<dbReference type="Proteomes" id="UP000006054">
    <property type="component" value="Chromosome"/>
</dbReference>
<dbReference type="HOGENOM" id="CLU_1710580_0_0_10"/>
<proteinExistence type="predicted"/>
<dbReference type="EMBL" id="CP003345">
    <property type="protein sequence ID" value="AFM04621.1"/>
    <property type="molecule type" value="Genomic_DNA"/>
</dbReference>
<dbReference type="RefSeq" id="WP_014798067.1">
    <property type="nucleotide sequence ID" value="NC_018018.1"/>
</dbReference>
<dbReference type="KEGG" id="fli:Fleli_2244"/>
<dbReference type="AlphaFoldDB" id="I4AKY6"/>
<name>I4AKY6_BERLS</name>
<gene>
    <name evidence="1" type="ordered locus">Fleli_2244</name>
</gene>
<evidence type="ECO:0000313" key="2">
    <source>
        <dbReference type="Proteomes" id="UP000006054"/>
    </source>
</evidence>
<evidence type="ECO:0000313" key="1">
    <source>
        <dbReference type="EMBL" id="AFM04621.1"/>
    </source>
</evidence>
<organism evidence="1 2">
    <name type="scientific">Bernardetia litoralis (strain ATCC 23117 / DSM 6794 / NBRC 15988 / NCIMB 1366 / Fx l1 / Sio-4)</name>
    <name type="common">Flexibacter litoralis</name>
    <dbReference type="NCBI Taxonomy" id="880071"/>
    <lineage>
        <taxon>Bacteria</taxon>
        <taxon>Pseudomonadati</taxon>
        <taxon>Bacteroidota</taxon>
        <taxon>Cytophagia</taxon>
        <taxon>Cytophagales</taxon>
        <taxon>Bernardetiaceae</taxon>
        <taxon>Bernardetia</taxon>
    </lineage>
</organism>
<protein>
    <submittedName>
        <fullName evidence="1">Uncharacterized protein</fullName>
    </submittedName>
</protein>
<sequence>MAKNNTLADLDAFLKEQETSENNIKKDTKKTVSSYTKEEFVNQNPHQIVETEILAQAGKTTKKEKLKIDTTVEIKTEKRNIASNHVNNFVPEAKQDDSTMMQWAKAIDETVKGSEMLRSVPLLTDITESGTEQLKATEKFLETSQNIWKKFWD</sequence>
<keyword evidence="2" id="KW-1185">Reference proteome</keyword>
<accession>I4AKY6</accession>
<reference evidence="2" key="1">
    <citation type="submission" date="2012-06" db="EMBL/GenBank/DDBJ databases">
        <title>The complete genome of Flexibacter litoralis DSM 6794.</title>
        <authorList>
            <person name="Lucas S."/>
            <person name="Copeland A."/>
            <person name="Lapidus A."/>
            <person name="Glavina del Rio T."/>
            <person name="Dalin E."/>
            <person name="Tice H."/>
            <person name="Bruce D."/>
            <person name="Goodwin L."/>
            <person name="Pitluck S."/>
            <person name="Peters L."/>
            <person name="Ovchinnikova G."/>
            <person name="Lu M."/>
            <person name="Kyrpides N."/>
            <person name="Mavromatis K."/>
            <person name="Ivanova N."/>
            <person name="Brettin T."/>
            <person name="Detter J.C."/>
            <person name="Han C."/>
            <person name="Larimer F."/>
            <person name="Land M."/>
            <person name="Hauser L."/>
            <person name="Markowitz V."/>
            <person name="Cheng J.-F."/>
            <person name="Hugenholtz P."/>
            <person name="Woyke T."/>
            <person name="Wu D."/>
            <person name="Spring S."/>
            <person name="Lang E."/>
            <person name="Kopitz M."/>
            <person name="Brambilla E."/>
            <person name="Klenk H.-P."/>
            <person name="Eisen J.A."/>
        </authorList>
    </citation>
    <scope>NUCLEOTIDE SEQUENCE [LARGE SCALE GENOMIC DNA]</scope>
    <source>
        <strain evidence="2">ATCC 23117 / DSM 6794 / NBRC 15988 / NCIMB 1366 / Sio-4</strain>
    </source>
</reference>